<gene>
    <name evidence="1" type="ORF">NP596_02065</name>
</gene>
<protein>
    <submittedName>
        <fullName evidence="1">Uncharacterized protein</fullName>
    </submittedName>
</protein>
<evidence type="ECO:0000313" key="2">
    <source>
        <dbReference type="Proteomes" id="UP001524586"/>
    </source>
</evidence>
<proteinExistence type="predicted"/>
<organism evidence="1 2">
    <name type="scientific">Methylomonas rivi</name>
    <dbReference type="NCBI Taxonomy" id="2952226"/>
    <lineage>
        <taxon>Bacteria</taxon>
        <taxon>Pseudomonadati</taxon>
        <taxon>Pseudomonadota</taxon>
        <taxon>Gammaproteobacteria</taxon>
        <taxon>Methylococcales</taxon>
        <taxon>Methylococcaceae</taxon>
        <taxon>Methylomonas</taxon>
    </lineage>
</organism>
<keyword evidence="2" id="KW-1185">Reference proteome</keyword>
<reference evidence="1 2" key="1">
    <citation type="submission" date="2022-07" db="EMBL/GenBank/DDBJ databases">
        <title>Methylomonas rivi sp. nov., Methylomonas rosea sp. nov., Methylomonas aureus sp. nov. and Methylomonas subterranea sp. nov., four novel methanotrophs isolated from a freshwater creek and the deep terrestrial subsurface.</title>
        <authorList>
            <person name="Abin C."/>
            <person name="Sankaranarayanan K."/>
            <person name="Garner C."/>
            <person name="Sindelar R."/>
            <person name="Kotary K."/>
            <person name="Garner R."/>
            <person name="Barclay S."/>
            <person name="Lawson P."/>
            <person name="Krumholz L."/>
        </authorList>
    </citation>
    <scope>NUCLEOTIDE SEQUENCE [LARGE SCALE GENOMIC DNA]</scope>
    <source>
        <strain evidence="1 2">WSC-6</strain>
    </source>
</reference>
<dbReference type="EMBL" id="JANIBK010000005">
    <property type="protein sequence ID" value="MCQ8127229.1"/>
    <property type="molecule type" value="Genomic_DNA"/>
</dbReference>
<dbReference type="Proteomes" id="UP001524586">
    <property type="component" value="Unassembled WGS sequence"/>
</dbReference>
<accession>A0ABT1U091</accession>
<comment type="caution">
    <text evidence="1">The sequence shown here is derived from an EMBL/GenBank/DDBJ whole genome shotgun (WGS) entry which is preliminary data.</text>
</comment>
<dbReference type="RefSeq" id="WP_256613544.1">
    <property type="nucleotide sequence ID" value="NZ_JANIBK010000005.1"/>
</dbReference>
<sequence>MKVDFNNAAQRHYFDAELLYDNSRWANADQLYGLSSECVLKRIISGLDPASVESSTGDFKTKSHRKHFDQDVTKDLWNYFSINFAGRLAANHPLPNNNEFSDWDIFQRYVHDNCIDQQRTAVHRSITISLQNLLQQLFTDGVIQ</sequence>
<evidence type="ECO:0000313" key="1">
    <source>
        <dbReference type="EMBL" id="MCQ8127229.1"/>
    </source>
</evidence>
<name>A0ABT1U091_9GAMM</name>